<proteinExistence type="predicted"/>
<dbReference type="EMBL" id="CAAHFG010000002">
    <property type="protein sequence ID" value="VGO15249.1"/>
    <property type="molecule type" value="Genomic_DNA"/>
</dbReference>
<name>A0A6C2U5X0_PONDE</name>
<dbReference type="AlphaFoldDB" id="A0A6C2U5X0"/>
<gene>
    <name evidence="1" type="ORF">PDESU_03831</name>
</gene>
<reference evidence="1 2" key="1">
    <citation type="submission" date="2019-04" db="EMBL/GenBank/DDBJ databases">
        <authorList>
            <person name="Van Vliet M D."/>
        </authorList>
    </citation>
    <scope>NUCLEOTIDE SEQUENCE [LARGE SCALE GENOMIC DNA]</scope>
    <source>
        <strain evidence="1 2">F1</strain>
    </source>
</reference>
<protein>
    <recommendedName>
        <fullName evidence="3">DUF1800 domain-containing protein</fullName>
    </recommendedName>
</protein>
<evidence type="ECO:0000313" key="1">
    <source>
        <dbReference type="EMBL" id="VGO15249.1"/>
    </source>
</evidence>
<sequence length="487" mass="55765">MKQLSPEKWNSKRAAHLLARSGFGATPEQIEAAENRPMEEVVDRILTPATDIAPPSWIGPGVDEKPNYKELQQGLNEEEKQAVRKIIQQEYNEQQRELVGWWINRMVTSPSQLQEKMTLFWHGHFATSSRKVRIPYMMYLQNQTFRKHGLGNWKELVTAVSQDPAMLIYLDNTRSKAGAANENYARELMELFTLGEGHYSEQDIKESARAFTGWMVDSKKYAFRDATAPLPPKKGKPQKNRYHDEGSKVFFGQEGHFDGHDIIRIILEQEQASKFMVAKLWRFFAYEDPEPELVDQLAAEFRLNNYEIAPVLRAMFMSKAFYGKKAIRTQIKSPAQWLAGSCIVLGIDEPDPGFGMNAMRTLCQELFAPPNVKGWDGGYAWITTSSLTQRYNLASSLLNHRPRGKEKNERLPYTVKTETVLPQAMRASTGQARDYLVDRVYQAQLPGEDMERLNAFLGAQPPANEWTDAHVRNILHVMMSTPQYQLT</sequence>
<dbReference type="Proteomes" id="UP000366872">
    <property type="component" value="Unassembled WGS sequence"/>
</dbReference>
<dbReference type="InterPro" id="IPR014917">
    <property type="entry name" value="DUF1800"/>
</dbReference>
<evidence type="ECO:0000313" key="2">
    <source>
        <dbReference type="Proteomes" id="UP000366872"/>
    </source>
</evidence>
<organism evidence="1 2">
    <name type="scientific">Pontiella desulfatans</name>
    <dbReference type="NCBI Taxonomy" id="2750659"/>
    <lineage>
        <taxon>Bacteria</taxon>
        <taxon>Pseudomonadati</taxon>
        <taxon>Kiritimatiellota</taxon>
        <taxon>Kiritimatiellia</taxon>
        <taxon>Kiritimatiellales</taxon>
        <taxon>Pontiellaceae</taxon>
        <taxon>Pontiella</taxon>
    </lineage>
</organism>
<dbReference type="RefSeq" id="WP_136080831.1">
    <property type="nucleotide sequence ID" value="NZ_CAAHFG010000002.1"/>
</dbReference>
<dbReference type="Pfam" id="PF08811">
    <property type="entry name" value="DUF1800"/>
    <property type="match status" value="1"/>
</dbReference>
<evidence type="ECO:0008006" key="3">
    <source>
        <dbReference type="Google" id="ProtNLM"/>
    </source>
</evidence>
<accession>A0A6C2U5X0</accession>
<keyword evidence="2" id="KW-1185">Reference proteome</keyword>